<comment type="caution">
    <text evidence="1">The sequence shown here is derived from an EMBL/GenBank/DDBJ whole genome shotgun (WGS) entry which is preliminary data.</text>
</comment>
<protein>
    <submittedName>
        <fullName evidence="1">Uncharacterized protein</fullName>
    </submittedName>
</protein>
<sequence>MSSRALVDARAINARLQEVVLPRLDELFDQLAQGAANRMDWPDQPRPRNQGFRFNLNRHERPEPRINELFAALLERQMIINPDRQAHAYVDDVHINRAQPPAEERPAAQQQRHPPTRHRRMGQ</sequence>
<dbReference type="Proteomes" id="UP001239111">
    <property type="component" value="Chromosome 2"/>
</dbReference>
<reference evidence="1" key="1">
    <citation type="submission" date="2023-04" db="EMBL/GenBank/DDBJ databases">
        <title>A chromosome-level genome assembly of the parasitoid wasp Eretmocerus hayati.</title>
        <authorList>
            <person name="Zhong Y."/>
            <person name="Liu S."/>
            <person name="Liu Y."/>
        </authorList>
    </citation>
    <scope>NUCLEOTIDE SEQUENCE</scope>
    <source>
        <strain evidence="1">ZJU_SS_LIU_2023</strain>
    </source>
</reference>
<proteinExistence type="predicted"/>
<gene>
    <name evidence="1" type="ORF">QAD02_011984</name>
</gene>
<evidence type="ECO:0000313" key="2">
    <source>
        <dbReference type="Proteomes" id="UP001239111"/>
    </source>
</evidence>
<dbReference type="EMBL" id="CM056742">
    <property type="protein sequence ID" value="KAJ8676198.1"/>
    <property type="molecule type" value="Genomic_DNA"/>
</dbReference>
<name>A0ACC2NZC4_9HYME</name>
<keyword evidence="2" id="KW-1185">Reference proteome</keyword>
<evidence type="ECO:0000313" key="1">
    <source>
        <dbReference type="EMBL" id="KAJ8676198.1"/>
    </source>
</evidence>
<accession>A0ACC2NZC4</accession>
<organism evidence="1 2">
    <name type="scientific">Eretmocerus hayati</name>
    <dbReference type="NCBI Taxonomy" id="131215"/>
    <lineage>
        <taxon>Eukaryota</taxon>
        <taxon>Metazoa</taxon>
        <taxon>Ecdysozoa</taxon>
        <taxon>Arthropoda</taxon>
        <taxon>Hexapoda</taxon>
        <taxon>Insecta</taxon>
        <taxon>Pterygota</taxon>
        <taxon>Neoptera</taxon>
        <taxon>Endopterygota</taxon>
        <taxon>Hymenoptera</taxon>
        <taxon>Apocrita</taxon>
        <taxon>Proctotrupomorpha</taxon>
        <taxon>Chalcidoidea</taxon>
        <taxon>Aphelinidae</taxon>
        <taxon>Aphelininae</taxon>
        <taxon>Eretmocerus</taxon>
    </lineage>
</organism>